<keyword evidence="2" id="KW-0472">Membrane</keyword>
<dbReference type="RefSeq" id="XP_001888918.1">
    <property type="nucleotide sequence ID" value="XM_001888883.1"/>
</dbReference>
<reference evidence="3 4" key="1">
    <citation type="journal article" date="2008" name="Nature">
        <title>The genome of Laccaria bicolor provides insights into mycorrhizal symbiosis.</title>
        <authorList>
            <person name="Martin F."/>
            <person name="Aerts A."/>
            <person name="Ahren D."/>
            <person name="Brun A."/>
            <person name="Danchin E.G.J."/>
            <person name="Duchaussoy F."/>
            <person name="Gibon J."/>
            <person name="Kohler A."/>
            <person name="Lindquist E."/>
            <person name="Pereda V."/>
            <person name="Salamov A."/>
            <person name="Shapiro H.J."/>
            <person name="Wuyts J."/>
            <person name="Blaudez D."/>
            <person name="Buee M."/>
            <person name="Brokstein P."/>
            <person name="Canbaeck B."/>
            <person name="Cohen D."/>
            <person name="Courty P.E."/>
            <person name="Coutinho P.M."/>
            <person name="Delaruelle C."/>
            <person name="Detter J.C."/>
            <person name="Deveau A."/>
            <person name="DiFazio S."/>
            <person name="Duplessis S."/>
            <person name="Fraissinet-Tachet L."/>
            <person name="Lucic E."/>
            <person name="Frey-Klett P."/>
            <person name="Fourrey C."/>
            <person name="Feussner I."/>
            <person name="Gay G."/>
            <person name="Grimwood J."/>
            <person name="Hoegger P.J."/>
            <person name="Jain P."/>
            <person name="Kilaru S."/>
            <person name="Labbe J."/>
            <person name="Lin Y.C."/>
            <person name="Legue V."/>
            <person name="Le Tacon F."/>
            <person name="Marmeisse R."/>
            <person name="Melayah D."/>
            <person name="Montanini B."/>
            <person name="Muratet M."/>
            <person name="Nehls U."/>
            <person name="Niculita-Hirzel H."/>
            <person name="Oudot-Le Secq M.P."/>
            <person name="Peter M."/>
            <person name="Quesneville H."/>
            <person name="Rajashekar B."/>
            <person name="Reich M."/>
            <person name="Rouhier N."/>
            <person name="Schmutz J."/>
            <person name="Yin T."/>
            <person name="Chalot M."/>
            <person name="Henrissat B."/>
            <person name="Kuees U."/>
            <person name="Lucas S."/>
            <person name="Van de Peer Y."/>
            <person name="Podila G.K."/>
            <person name="Polle A."/>
            <person name="Pukkila P.J."/>
            <person name="Richardson P.M."/>
            <person name="Rouze P."/>
            <person name="Sanders I.R."/>
            <person name="Stajich J.E."/>
            <person name="Tunlid A."/>
            <person name="Tuskan G."/>
            <person name="Grigoriev I.V."/>
        </authorList>
    </citation>
    <scope>NUCLEOTIDE SEQUENCE [LARGE SCALE GENOMIC DNA]</scope>
    <source>
        <strain evidence="4">S238N-H82 / ATCC MYA-4686</strain>
    </source>
</reference>
<feature type="transmembrane region" description="Helical" evidence="2">
    <location>
        <begin position="318"/>
        <end position="336"/>
    </location>
</feature>
<name>B0DYB8_LACBS</name>
<proteinExistence type="predicted"/>
<feature type="transmembrane region" description="Helical" evidence="2">
    <location>
        <begin position="568"/>
        <end position="590"/>
    </location>
</feature>
<evidence type="ECO:0000313" key="4">
    <source>
        <dbReference type="Proteomes" id="UP000001194"/>
    </source>
</evidence>
<dbReference type="EMBL" id="DS547150">
    <property type="protein sequence ID" value="EDR00359.1"/>
    <property type="molecule type" value="Genomic_DNA"/>
</dbReference>
<dbReference type="GeneID" id="6084628"/>
<evidence type="ECO:0000313" key="3">
    <source>
        <dbReference type="EMBL" id="EDR00359.1"/>
    </source>
</evidence>
<evidence type="ECO:0000256" key="1">
    <source>
        <dbReference type="SAM" id="MobiDB-lite"/>
    </source>
</evidence>
<protein>
    <submittedName>
        <fullName evidence="3">Predicted protein</fullName>
    </submittedName>
</protein>
<feature type="transmembrane region" description="Helical" evidence="2">
    <location>
        <begin position="538"/>
        <end position="562"/>
    </location>
</feature>
<keyword evidence="4" id="KW-1185">Reference proteome</keyword>
<feature type="region of interest" description="Disordered" evidence="1">
    <location>
        <begin position="196"/>
        <end position="220"/>
    </location>
</feature>
<keyword evidence="2" id="KW-0812">Transmembrane</keyword>
<gene>
    <name evidence="3" type="ORF">LACBIDRAFT_334173</name>
</gene>
<sequence length="606" mass="66489">MYRNLANDLLRRCRALPLKDLTTPQFIRSVDKATRYESARPIKGGSYSSTGIKAHSNHMDTLPATINHEKWYKIVSAPPAGKSFAGTLGLTRASRNVFVDTRIDSTYTTKLATKVSIPMIAHEVPPSRTLTKKFIFPAIHANDDLIPNTNPPNNHNQHQLTTTTTTTTATTTPPTQNANTLVPQKRALCPTMVAQPTQHPTREVHSRLIGGTRPSEPSSTVRACAALFSGRADEGEGDLKLLRDEWDLRVGQRVRQGCSRESNQGAWNGEDMGGALISVVLRLPLAFKLNNAIGFRTQKLAARARLAACPPLLSRSTVAIIGAVVLGLGAMVLLFFKANPLGENDANFYDSLDADQTGLFFLGNIYNVDIPSRIVSVSWLIGACGDLRSTTWYQHHACTAPKIPVAVASRPTFKYDPNLQPQTNQSGLIVQALDEYQTTHFLDVYTQFLKIKNIQINMDQSYNYPFDNFYMETQIVAINTSDTNFSAIPINSIGFAGYSNSWVPYVTNTASTTLFNGTTVTSRYAYLTLKRTNVSKSFVIIVFVVNWGLTLMVVSVTMVALFAKNLRIPDGIVVLPVSVILTLSGLRALFVDSPPSCILLGEVSSD</sequence>
<keyword evidence="2" id="KW-1133">Transmembrane helix</keyword>
<organism evidence="4">
    <name type="scientific">Laccaria bicolor (strain S238N-H82 / ATCC MYA-4686)</name>
    <name type="common">Bicoloured deceiver</name>
    <name type="synonym">Laccaria laccata var. bicolor</name>
    <dbReference type="NCBI Taxonomy" id="486041"/>
    <lineage>
        <taxon>Eukaryota</taxon>
        <taxon>Fungi</taxon>
        <taxon>Dikarya</taxon>
        <taxon>Basidiomycota</taxon>
        <taxon>Agaricomycotina</taxon>
        <taxon>Agaricomycetes</taxon>
        <taxon>Agaricomycetidae</taxon>
        <taxon>Agaricales</taxon>
        <taxon>Agaricineae</taxon>
        <taxon>Hydnangiaceae</taxon>
        <taxon>Laccaria</taxon>
    </lineage>
</organism>
<dbReference type="InParanoid" id="B0DYB8"/>
<dbReference type="Proteomes" id="UP000001194">
    <property type="component" value="Unassembled WGS sequence"/>
</dbReference>
<dbReference type="AlphaFoldDB" id="B0DYB8"/>
<feature type="region of interest" description="Disordered" evidence="1">
    <location>
        <begin position="147"/>
        <end position="179"/>
    </location>
</feature>
<dbReference type="STRING" id="486041.B0DYB8"/>
<evidence type="ECO:0000256" key="2">
    <source>
        <dbReference type="SAM" id="Phobius"/>
    </source>
</evidence>
<dbReference type="HOGENOM" id="CLU_450601_0_0_1"/>
<dbReference type="KEGG" id="lbc:LACBIDRAFT_334173"/>
<dbReference type="OrthoDB" id="2923771at2759"/>
<accession>B0DYB8</accession>